<dbReference type="Proteomes" id="UP001057702">
    <property type="component" value="Unassembled WGS sequence"/>
</dbReference>
<evidence type="ECO:0000256" key="1">
    <source>
        <dbReference type="SAM" id="SignalP"/>
    </source>
</evidence>
<feature type="signal peptide" evidence="1">
    <location>
        <begin position="1"/>
        <end position="18"/>
    </location>
</feature>
<evidence type="ECO:0000313" key="3">
    <source>
        <dbReference type="Proteomes" id="UP001057702"/>
    </source>
</evidence>
<proteinExistence type="predicted"/>
<feature type="chain" id="PRO_5045642606" description="Lipoprotein" evidence="1">
    <location>
        <begin position="19"/>
        <end position="149"/>
    </location>
</feature>
<dbReference type="EMBL" id="JANFNG010000006">
    <property type="protein sequence ID" value="MCQ4081034.1"/>
    <property type="molecule type" value="Genomic_DNA"/>
</dbReference>
<gene>
    <name evidence="2" type="ORF">NGB36_10585</name>
</gene>
<protein>
    <recommendedName>
        <fullName evidence="4">Lipoprotein</fullName>
    </recommendedName>
</protein>
<reference evidence="2" key="1">
    <citation type="submission" date="2022-06" db="EMBL/GenBank/DDBJ databases">
        <title>Draft genome sequence of Streptomyces sp. RB6PN25 isolated from peat swamp forest in Thailand.</title>
        <authorList>
            <person name="Duangmal K."/>
            <person name="Klaysubun C."/>
        </authorList>
    </citation>
    <scope>NUCLEOTIDE SEQUENCE</scope>
    <source>
        <strain evidence="2">RB6PN25</strain>
    </source>
</reference>
<dbReference type="PROSITE" id="PS51257">
    <property type="entry name" value="PROKAR_LIPOPROTEIN"/>
    <property type="match status" value="1"/>
</dbReference>
<keyword evidence="3" id="KW-1185">Reference proteome</keyword>
<name>A0ABT1PTN4_9ACTN</name>
<keyword evidence="1" id="KW-0732">Signal</keyword>
<organism evidence="2 3">
    <name type="scientific">Streptomyces humicola</name>
    <dbReference type="NCBI Taxonomy" id="2953240"/>
    <lineage>
        <taxon>Bacteria</taxon>
        <taxon>Bacillati</taxon>
        <taxon>Actinomycetota</taxon>
        <taxon>Actinomycetes</taxon>
        <taxon>Kitasatosporales</taxon>
        <taxon>Streptomycetaceae</taxon>
        <taxon>Streptomyces</taxon>
    </lineage>
</organism>
<sequence length="149" mass="14631">MNRTLAVIAAAVCLGAGAVGCSSGTKATSSSAPSSAAASTPAAAAPGQGCNAPVLKQATQAMDSEKDAMNQELNTAGTGVKITKITSDDSCYLVMETNAKTSDAQAKKEFQSVGQGFAGAIPTSGASAIKGVKIVAADNSVIFEQGASK</sequence>
<accession>A0ABT1PTN4</accession>
<comment type="caution">
    <text evidence="2">The sequence shown here is derived from an EMBL/GenBank/DDBJ whole genome shotgun (WGS) entry which is preliminary data.</text>
</comment>
<evidence type="ECO:0008006" key="4">
    <source>
        <dbReference type="Google" id="ProtNLM"/>
    </source>
</evidence>
<evidence type="ECO:0000313" key="2">
    <source>
        <dbReference type="EMBL" id="MCQ4081034.1"/>
    </source>
</evidence>
<dbReference type="RefSeq" id="WP_255919945.1">
    <property type="nucleotide sequence ID" value="NZ_JANFNG010000006.1"/>
</dbReference>